<dbReference type="RefSeq" id="WP_007003001.1">
    <property type="nucleotide sequence ID" value="NZ_GG770777.1"/>
</dbReference>
<evidence type="ECO:0000256" key="1">
    <source>
        <dbReference type="SAM" id="MobiDB-lite"/>
    </source>
</evidence>
<accession>D5RSA9</accession>
<dbReference type="Proteomes" id="UP000005324">
    <property type="component" value="Unassembled WGS sequence"/>
</dbReference>
<evidence type="ECO:0000313" key="3">
    <source>
        <dbReference type="EMBL" id="EFH09812.1"/>
    </source>
</evidence>
<protein>
    <recommendedName>
        <fullName evidence="5">Nif11 domain-containing protein</fullName>
    </recommendedName>
</protein>
<keyword evidence="2" id="KW-0472">Membrane</keyword>
<feature type="compositionally biased region" description="Polar residues" evidence="1">
    <location>
        <begin position="103"/>
        <end position="113"/>
    </location>
</feature>
<reference evidence="3 4" key="1">
    <citation type="submission" date="2010-04" db="EMBL/GenBank/DDBJ databases">
        <authorList>
            <person name="Qin X."/>
            <person name="Bachman B."/>
            <person name="Battles P."/>
            <person name="Bell A."/>
            <person name="Bess C."/>
            <person name="Bickham C."/>
            <person name="Chaboub L."/>
            <person name="Chen D."/>
            <person name="Coyle M."/>
            <person name="Deiros D.R."/>
            <person name="Dinh H."/>
            <person name="Forbes L."/>
            <person name="Fowler G."/>
            <person name="Francisco L."/>
            <person name="Fu Q."/>
            <person name="Gubbala S."/>
            <person name="Hale W."/>
            <person name="Han Y."/>
            <person name="Hemphill L."/>
            <person name="Highlander S.K."/>
            <person name="Hirani K."/>
            <person name="Hogues M."/>
            <person name="Jackson L."/>
            <person name="Jakkamsetti A."/>
            <person name="Javaid M."/>
            <person name="Jiang H."/>
            <person name="Korchina V."/>
            <person name="Kovar C."/>
            <person name="Lara F."/>
            <person name="Lee S."/>
            <person name="Mata R."/>
            <person name="Mathew T."/>
            <person name="Moen C."/>
            <person name="Morales K."/>
            <person name="Munidasa M."/>
            <person name="Nazareth L."/>
            <person name="Ngo R."/>
            <person name="Nguyen L."/>
            <person name="Okwuonu G."/>
            <person name="Ongeri F."/>
            <person name="Patil S."/>
            <person name="Petrosino J."/>
            <person name="Pham C."/>
            <person name="Pham P."/>
            <person name="Pu L.-L."/>
            <person name="Puazo M."/>
            <person name="Raj R."/>
            <person name="Reid J."/>
            <person name="Rouhana J."/>
            <person name="Saada N."/>
            <person name="Shang Y."/>
            <person name="Simmons D."/>
            <person name="Thornton R."/>
            <person name="Warren J."/>
            <person name="Weissenberger G."/>
            <person name="Zhang J."/>
            <person name="Zhang L."/>
            <person name="Zhou C."/>
            <person name="Zhu D."/>
            <person name="Muzny D."/>
            <person name="Worley K."/>
            <person name="Gibbs R."/>
        </authorList>
    </citation>
    <scope>NUCLEOTIDE SEQUENCE [LARGE SCALE GENOMIC DNA]</scope>
    <source>
        <strain evidence="3 4">ATCC 49957</strain>
    </source>
</reference>
<keyword evidence="4" id="KW-1185">Reference proteome</keyword>
<keyword evidence="2" id="KW-1133">Transmembrane helix</keyword>
<organism evidence="3 4">
    <name type="scientific">Pseudoroseomonas cervicalis ATCC 49957</name>
    <dbReference type="NCBI Taxonomy" id="525371"/>
    <lineage>
        <taxon>Bacteria</taxon>
        <taxon>Pseudomonadati</taxon>
        <taxon>Pseudomonadota</taxon>
        <taxon>Alphaproteobacteria</taxon>
        <taxon>Acetobacterales</taxon>
        <taxon>Roseomonadaceae</taxon>
        <taxon>Roseomonas</taxon>
    </lineage>
</organism>
<feature type="transmembrane region" description="Helical" evidence="2">
    <location>
        <begin position="78"/>
        <end position="101"/>
    </location>
</feature>
<gene>
    <name evidence="3" type="ORF">HMPREF0731_3971</name>
</gene>
<sequence>MHHASPDLPHHPELHRLAAALRAQPALAERYARAADLDTLQARLSEDGYAVPRAALERAIAQSELDEAQLDQVQGGGAMIAMLVTFLAGMVLSGVGIGAGVSARNSAPSSGEGRTSIGFAGRAD</sequence>
<evidence type="ECO:0000313" key="4">
    <source>
        <dbReference type="Proteomes" id="UP000005324"/>
    </source>
</evidence>
<comment type="caution">
    <text evidence="3">The sequence shown here is derived from an EMBL/GenBank/DDBJ whole genome shotgun (WGS) entry which is preliminary data.</text>
</comment>
<name>D5RSA9_9PROT</name>
<keyword evidence="2" id="KW-0812">Transmembrane</keyword>
<dbReference type="HOGENOM" id="CLU_2002173_0_0_5"/>
<evidence type="ECO:0000256" key="2">
    <source>
        <dbReference type="SAM" id="Phobius"/>
    </source>
</evidence>
<dbReference type="EMBL" id="ADVL01000734">
    <property type="protein sequence ID" value="EFH09812.1"/>
    <property type="molecule type" value="Genomic_DNA"/>
</dbReference>
<feature type="region of interest" description="Disordered" evidence="1">
    <location>
        <begin position="101"/>
        <end position="124"/>
    </location>
</feature>
<evidence type="ECO:0008006" key="5">
    <source>
        <dbReference type="Google" id="ProtNLM"/>
    </source>
</evidence>
<dbReference type="AlphaFoldDB" id="D5RSA9"/>
<proteinExistence type="predicted"/>